<feature type="compositionally biased region" description="Polar residues" evidence="1">
    <location>
        <begin position="181"/>
        <end position="191"/>
    </location>
</feature>
<dbReference type="InterPro" id="IPR057058">
    <property type="entry name" value="LTI65_LTI78_NYQTKV"/>
</dbReference>
<feature type="compositionally biased region" description="Basic and acidic residues" evidence="1">
    <location>
        <begin position="593"/>
        <end position="605"/>
    </location>
</feature>
<dbReference type="InterPro" id="IPR037491">
    <property type="entry name" value="LTI78/LTI65"/>
</dbReference>
<dbReference type="EMBL" id="UZAU01000426">
    <property type="status" value="NOT_ANNOTATED_CDS"/>
    <property type="molecule type" value="Genomic_DNA"/>
</dbReference>
<reference evidence="5" key="2">
    <citation type="submission" date="2021-03" db="UniProtKB">
        <authorList>
            <consortium name="EnsemblPlants"/>
        </authorList>
    </citation>
    <scope>IDENTIFICATION</scope>
</reference>
<dbReference type="Pfam" id="PF23403">
    <property type="entry name" value="LTI65_LTI78_N"/>
    <property type="match status" value="1"/>
</dbReference>
<dbReference type="GO" id="GO:0006950">
    <property type="term" value="P:response to stress"/>
    <property type="evidence" value="ECO:0007669"/>
    <property type="project" value="TreeGrafter"/>
</dbReference>
<accession>A0A803R2Q3</accession>
<evidence type="ECO:0000259" key="2">
    <source>
        <dbReference type="Pfam" id="PF23399"/>
    </source>
</evidence>
<keyword evidence="6" id="KW-1185">Reference proteome</keyword>
<dbReference type="Pfam" id="PF07918">
    <property type="entry name" value="CAP160"/>
    <property type="match status" value="1"/>
</dbReference>
<evidence type="ECO:0000256" key="1">
    <source>
        <dbReference type="SAM" id="MobiDB-lite"/>
    </source>
</evidence>
<feature type="compositionally biased region" description="Acidic residues" evidence="1">
    <location>
        <begin position="70"/>
        <end position="90"/>
    </location>
</feature>
<reference evidence="5" key="1">
    <citation type="submission" date="2018-11" db="EMBL/GenBank/DDBJ databases">
        <authorList>
            <person name="Grassa J C."/>
        </authorList>
    </citation>
    <scope>NUCLEOTIDE SEQUENCE [LARGE SCALE GENOMIC DNA]</scope>
</reference>
<dbReference type="InterPro" id="IPR056605">
    <property type="entry name" value="LTI65_LTI78_N"/>
</dbReference>
<sequence length="743" mass="80649">MDHQSQDIHAHKTGEPHLVGEGEDEHPHEKKTVMQRVKARARRIRSSIRKHVHDDHDQAHDGDQARDVPHDDDDDDDDDEEYDEEVEEDQETHGAPIHESVPLKSSTASTATPVNSPMTSLSDHRVASRIIETGDGKTSVPGTEVNTPLFASSLDHGPSRLSETTGHGKSSFLSHDHGTGHSKTSVPGTESTKVHFETPLTSFSDDHHHGTSKTNEIDHSKAFVPRTEASSVHLEGPDVDTPLSSFSHENIHKSSYVPETDQSRVNLEKPVGSDHFSSLSPGLSDIKESDSDATRTIVPGTESKINLEKPVGNALLSSLYPGLSDDVKESNPTKTIVPESESESKVNLERTKELERDPQAPEDLSHKHTPSNYQTKVTDPTGKGAKEIEGTPILSSFDKMNIHDESESKPKQHLPTGSHDQFSSEHSSLNPISTTQHLETSQKSSAPISEKIPAVASALADSAVSAKEVVASKVGHGEKNDTETHETTGNYTPQHPKTVEESLGTQKPESNPEHITSPKPASPTSYAQKFSYATSAIYGTAVSAKNAVASTFGYGEKNNTGLQETTGDYDTTSNEPASETETEHRKKMASTETDQHSPLYEKETGEGSEAMSKMHGPENSARELEKSSSETKEQDKGVSIKGYLAEKLVPGDEDRALSEVITDTFNKRKEEPESVPVGKVTVSDHVAKTLGTADEENESNYAIKTRGTVASWFGLSGDGQSPASHDSPTNTKGEKDDKTQERE</sequence>
<dbReference type="EnsemblPlants" id="novel_model_4371_5bd9a17a">
    <property type="protein sequence ID" value="cds.novel_model_4371_5bd9a17a"/>
    <property type="gene ID" value="novel_gene_2288_5bd9a17a"/>
</dbReference>
<protein>
    <recommendedName>
        <fullName evidence="7">Low-temperature-induced 65 kDa protein</fullName>
    </recommendedName>
</protein>
<dbReference type="Proteomes" id="UP000596661">
    <property type="component" value="Chromosome 5"/>
</dbReference>
<dbReference type="PANTHER" id="PTHR33836:SF1">
    <property type="entry name" value="LOW-TEMPERATURE-INDUCED 65 KDA PROTEIN-RELATED"/>
    <property type="match status" value="1"/>
</dbReference>
<organism evidence="5 6">
    <name type="scientific">Cannabis sativa</name>
    <name type="common">Hemp</name>
    <name type="synonym">Marijuana</name>
    <dbReference type="NCBI Taxonomy" id="3483"/>
    <lineage>
        <taxon>Eukaryota</taxon>
        <taxon>Viridiplantae</taxon>
        <taxon>Streptophyta</taxon>
        <taxon>Embryophyta</taxon>
        <taxon>Tracheophyta</taxon>
        <taxon>Spermatophyta</taxon>
        <taxon>Magnoliopsida</taxon>
        <taxon>eudicotyledons</taxon>
        <taxon>Gunneridae</taxon>
        <taxon>Pentapetalae</taxon>
        <taxon>rosids</taxon>
        <taxon>fabids</taxon>
        <taxon>Rosales</taxon>
        <taxon>Cannabaceae</taxon>
        <taxon>Cannabis</taxon>
    </lineage>
</organism>
<gene>
    <name evidence="5" type="primary">LOC115716021</name>
</gene>
<feature type="compositionally biased region" description="Basic residues" evidence="1">
    <location>
        <begin position="37"/>
        <end position="51"/>
    </location>
</feature>
<feature type="compositionally biased region" description="Basic and acidic residues" evidence="1">
    <location>
        <begin position="342"/>
        <end position="366"/>
    </location>
</feature>
<feature type="compositionally biased region" description="Polar residues" evidence="1">
    <location>
        <begin position="557"/>
        <end position="579"/>
    </location>
</feature>
<feature type="compositionally biased region" description="Polar residues" evidence="1">
    <location>
        <begin position="103"/>
        <end position="121"/>
    </location>
</feature>
<evidence type="ECO:0000313" key="5">
    <source>
        <dbReference type="EnsemblPlants" id="cds.novel_model_4371_5bd9a17a"/>
    </source>
</evidence>
<feature type="compositionally biased region" description="Basic and acidic residues" evidence="1">
    <location>
        <begin position="1"/>
        <end position="32"/>
    </location>
</feature>
<feature type="compositionally biased region" description="Basic and acidic residues" evidence="1">
    <location>
        <begin position="52"/>
        <end position="69"/>
    </location>
</feature>
<evidence type="ECO:0000313" key="6">
    <source>
        <dbReference type="Proteomes" id="UP000596661"/>
    </source>
</evidence>
<feature type="domain" description="LTI65/LTI78 NYQTKV repeat" evidence="3">
    <location>
        <begin position="345"/>
        <end position="405"/>
    </location>
</feature>
<feature type="compositionally biased region" description="Polar residues" evidence="1">
    <location>
        <begin position="140"/>
        <end position="150"/>
    </location>
</feature>
<feature type="compositionally biased region" description="Low complexity" evidence="1">
    <location>
        <begin position="454"/>
        <end position="474"/>
    </location>
</feature>
<dbReference type="OrthoDB" id="1931597at2759"/>
<feature type="region of interest" description="Disordered" evidence="1">
    <location>
        <begin position="712"/>
        <end position="743"/>
    </location>
</feature>
<dbReference type="Gramene" id="novel_model_4371_5bd9a17a">
    <property type="protein sequence ID" value="cds.novel_model_4371_5bd9a17a"/>
    <property type="gene ID" value="novel_gene_2288_5bd9a17a"/>
</dbReference>
<feature type="compositionally biased region" description="Basic and acidic residues" evidence="1">
    <location>
        <begin position="204"/>
        <end position="221"/>
    </location>
</feature>
<dbReference type="AlphaFoldDB" id="A0A803R2Q3"/>
<dbReference type="InterPro" id="IPR057059">
    <property type="entry name" value="LTI65/LTI78_PGEED"/>
</dbReference>
<dbReference type="InterPro" id="IPR012418">
    <property type="entry name" value="CAP160"/>
</dbReference>
<feature type="compositionally biased region" description="Polar residues" evidence="1">
    <location>
        <begin position="718"/>
        <end position="731"/>
    </location>
</feature>
<evidence type="ECO:0000259" key="3">
    <source>
        <dbReference type="Pfam" id="PF23402"/>
    </source>
</evidence>
<dbReference type="OMA" id="QGHENIG"/>
<evidence type="ECO:0000259" key="4">
    <source>
        <dbReference type="Pfam" id="PF23403"/>
    </source>
</evidence>
<feature type="region of interest" description="Disordered" evidence="1">
    <location>
        <begin position="553"/>
        <end position="641"/>
    </location>
</feature>
<feature type="region of interest" description="Disordered" evidence="1">
    <location>
        <begin position="1"/>
        <end position="525"/>
    </location>
</feature>
<name>A0A803R2Q3_CANSA</name>
<feature type="domain" description="LTI65/LTI78 N-terminal" evidence="4">
    <location>
        <begin position="26"/>
        <end position="103"/>
    </location>
</feature>
<evidence type="ECO:0008006" key="7">
    <source>
        <dbReference type="Google" id="ProtNLM"/>
    </source>
</evidence>
<proteinExistence type="predicted"/>
<dbReference type="GO" id="GO:0009737">
    <property type="term" value="P:response to abscisic acid"/>
    <property type="evidence" value="ECO:0007669"/>
    <property type="project" value="InterPro"/>
</dbReference>
<feature type="compositionally biased region" description="Basic and acidic residues" evidence="1">
    <location>
        <begin position="400"/>
        <end position="410"/>
    </location>
</feature>
<feature type="compositionally biased region" description="Basic and acidic residues" evidence="1">
    <location>
        <begin position="732"/>
        <end position="743"/>
    </location>
</feature>
<feature type="compositionally biased region" description="Polar residues" evidence="1">
    <location>
        <begin position="418"/>
        <end position="447"/>
    </location>
</feature>
<dbReference type="PANTHER" id="PTHR33836">
    <property type="entry name" value="LOW-TEMPERATURE-INDUCED 65 KDA PROTEIN-RELATED"/>
    <property type="match status" value="1"/>
</dbReference>
<feature type="domain" description="LTI65/LTI78 PGEED repeat" evidence="2">
    <location>
        <begin position="635"/>
        <end position="664"/>
    </location>
</feature>
<feature type="compositionally biased region" description="Basic and acidic residues" evidence="1">
    <location>
        <begin position="475"/>
        <end position="486"/>
    </location>
</feature>
<feature type="compositionally biased region" description="Basic and acidic residues" evidence="1">
    <location>
        <begin position="620"/>
        <end position="638"/>
    </location>
</feature>
<dbReference type="Pfam" id="PF23402">
    <property type="entry name" value="LTI65_LTI78_NYQTKV"/>
    <property type="match status" value="1"/>
</dbReference>
<dbReference type="Pfam" id="PF23399">
    <property type="entry name" value="LTI65_PGEED"/>
    <property type="match status" value="1"/>
</dbReference>
<feature type="compositionally biased region" description="Polar residues" evidence="1">
    <location>
        <begin position="161"/>
        <end position="173"/>
    </location>
</feature>